<protein>
    <recommendedName>
        <fullName evidence="3">RING-type domain-containing protein</fullName>
    </recommendedName>
</protein>
<dbReference type="Proteomes" id="UP001437256">
    <property type="component" value="Unassembled WGS sequence"/>
</dbReference>
<keyword evidence="5" id="KW-1185">Reference proteome</keyword>
<evidence type="ECO:0000256" key="2">
    <source>
        <dbReference type="SAM" id="MobiDB-lite"/>
    </source>
</evidence>
<dbReference type="EMBL" id="JBBXMP010000543">
    <property type="protein sequence ID" value="KAL0057432.1"/>
    <property type="molecule type" value="Genomic_DNA"/>
</dbReference>
<reference evidence="4 5" key="1">
    <citation type="submission" date="2024-05" db="EMBL/GenBank/DDBJ databases">
        <title>A draft genome resource for the thread blight pathogen Marasmius tenuissimus strain MS-2.</title>
        <authorList>
            <person name="Yulfo-Soto G.E."/>
            <person name="Baruah I.K."/>
            <person name="Amoako-Attah I."/>
            <person name="Bukari Y."/>
            <person name="Meinhardt L.W."/>
            <person name="Bailey B.A."/>
            <person name="Cohen S.P."/>
        </authorList>
    </citation>
    <scope>NUCLEOTIDE SEQUENCE [LARGE SCALE GENOMIC DNA]</scope>
    <source>
        <strain evidence="4 5">MS-2</strain>
    </source>
</reference>
<feature type="non-terminal residue" evidence="4">
    <location>
        <position position="1"/>
    </location>
</feature>
<dbReference type="InterPro" id="IPR001841">
    <property type="entry name" value="Znf_RING"/>
</dbReference>
<evidence type="ECO:0000256" key="1">
    <source>
        <dbReference type="PROSITE-ProRule" id="PRU00175"/>
    </source>
</evidence>
<feature type="domain" description="RING-type" evidence="3">
    <location>
        <begin position="90"/>
        <end position="140"/>
    </location>
</feature>
<feature type="region of interest" description="Disordered" evidence="2">
    <location>
        <begin position="1"/>
        <end position="40"/>
    </location>
</feature>
<keyword evidence="1" id="KW-0863">Zinc-finger</keyword>
<name>A0ABR2ZAE1_9AGAR</name>
<feature type="compositionally biased region" description="Basic and acidic residues" evidence="2">
    <location>
        <begin position="181"/>
        <end position="192"/>
    </location>
</feature>
<organism evidence="4 5">
    <name type="scientific">Marasmius tenuissimus</name>
    <dbReference type="NCBI Taxonomy" id="585030"/>
    <lineage>
        <taxon>Eukaryota</taxon>
        <taxon>Fungi</taxon>
        <taxon>Dikarya</taxon>
        <taxon>Basidiomycota</taxon>
        <taxon>Agaricomycotina</taxon>
        <taxon>Agaricomycetes</taxon>
        <taxon>Agaricomycetidae</taxon>
        <taxon>Agaricales</taxon>
        <taxon>Marasmiineae</taxon>
        <taxon>Marasmiaceae</taxon>
        <taxon>Marasmius</taxon>
    </lineage>
</organism>
<sequence>KISKERGAGKPSNPEPTLFEDVKDEPEPEASTLWKPPKNFDMDADDRTLSYETVVDCLDAVGIDGRVFYRRVKTDIKDPDDKEWMRKDPCSICQDEQFNITKGCLLACPDKKKYYCDVCVSRSREQCADDQGRVRCPFCRQPTYFVSTKWIFVNDEAKQREAQKETNKRYQKAKKSRKRQRLAEEGKGTQQS</sequence>
<evidence type="ECO:0000259" key="3">
    <source>
        <dbReference type="PROSITE" id="PS50089"/>
    </source>
</evidence>
<evidence type="ECO:0000313" key="4">
    <source>
        <dbReference type="EMBL" id="KAL0057432.1"/>
    </source>
</evidence>
<keyword evidence="1" id="KW-0479">Metal-binding</keyword>
<feature type="region of interest" description="Disordered" evidence="2">
    <location>
        <begin position="162"/>
        <end position="192"/>
    </location>
</feature>
<proteinExistence type="predicted"/>
<feature type="compositionally biased region" description="Basic residues" evidence="2">
    <location>
        <begin position="169"/>
        <end position="180"/>
    </location>
</feature>
<accession>A0ABR2ZAE1</accession>
<gene>
    <name evidence="4" type="ORF">AAF712_015930</name>
</gene>
<keyword evidence="1" id="KW-0862">Zinc</keyword>
<evidence type="ECO:0000313" key="5">
    <source>
        <dbReference type="Proteomes" id="UP001437256"/>
    </source>
</evidence>
<dbReference type="PROSITE" id="PS50089">
    <property type="entry name" value="ZF_RING_2"/>
    <property type="match status" value="1"/>
</dbReference>
<comment type="caution">
    <text evidence="4">The sequence shown here is derived from an EMBL/GenBank/DDBJ whole genome shotgun (WGS) entry which is preliminary data.</text>
</comment>